<evidence type="ECO:0000256" key="5">
    <source>
        <dbReference type="SAM" id="MobiDB-lite"/>
    </source>
</evidence>
<evidence type="ECO:0000313" key="8">
    <source>
        <dbReference type="Proteomes" id="UP000654075"/>
    </source>
</evidence>
<protein>
    <recommendedName>
        <fullName evidence="6">MYND-type domain-containing protein</fullName>
    </recommendedName>
</protein>
<evidence type="ECO:0000256" key="4">
    <source>
        <dbReference type="PROSITE-ProRule" id="PRU00134"/>
    </source>
</evidence>
<sequence>AFAAPSSCQHCLRCSPEGKPALKSGDLAEVQGKADSEGMYCKITEARSESEFLVQALHQGTERQLVLKPSQLRSLSSDGLQKCGACKSVYFCSRECQRAAWKYHKPFCAAASSSWDPAWTEDRAELLQLRARFESPSARQAASKQGLVEAFLKAETFVQKWTQPGRAPHLAFGHQAVQDAILLSLPLGTLALWRGVADGANSELFERVAKLAELHLRQVRLLVPRFHIAHWTALHHVWGILASQSLAGAAGGGATAKRLTEDLRKNIDVAQVYDSAAAAELQEALSQGPEQADALAEGSRMFQMMAQDPAKLAAFYSIDPEMPMEQKMERMARLLDPTAYAGTSAEKAVSRPTQPKQQQKPQQKQSVAEPQLRLKTSVPVQTNGHPLISVVSETSSADREQRASARPTTAADKGLKDKDAAAAAAIAWAASACEAAGAEAEKLLLLNELD</sequence>
<feature type="compositionally biased region" description="Low complexity" evidence="5">
    <location>
        <begin position="354"/>
        <end position="365"/>
    </location>
</feature>
<evidence type="ECO:0000256" key="3">
    <source>
        <dbReference type="ARBA" id="ARBA00022833"/>
    </source>
</evidence>
<dbReference type="Proteomes" id="UP000654075">
    <property type="component" value="Unassembled WGS sequence"/>
</dbReference>
<keyword evidence="8" id="KW-1185">Reference proteome</keyword>
<evidence type="ECO:0000256" key="2">
    <source>
        <dbReference type="ARBA" id="ARBA00022771"/>
    </source>
</evidence>
<keyword evidence="1" id="KW-0479">Metal-binding</keyword>
<feature type="non-terminal residue" evidence="7">
    <location>
        <position position="450"/>
    </location>
</feature>
<evidence type="ECO:0000256" key="1">
    <source>
        <dbReference type="ARBA" id="ARBA00022723"/>
    </source>
</evidence>
<dbReference type="GO" id="GO:0008270">
    <property type="term" value="F:zinc ion binding"/>
    <property type="evidence" value="ECO:0007669"/>
    <property type="project" value="UniProtKB-KW"/>
</dbReference>
<keyword evidence="3" id="KW-0862">Zinc</keyword>
<evidence type="ECO:0000313" key="7">
    <source>
        <dbReference type="EMBL" id="CAE8630528.1"/>
    </source>
</evidence>
<dbReference type="PROSITE" id="PS50865">
    <property type="entry name" value="ZF_MYND_2"/>
    <property type="match status" value="1"/>
</dbReference>
<reference evidence="7" key="1">
    <citation type="submission" date="2021-02" db="EMBL/GenBank/DDBJ databases">
        <authorList>
            <person name="Dougan E. K."/>
            <person name="Rhodes N."/>
            <person name="Thang M."/>
            <person name="Chan C."/>
        </authorList>
    </citation>
    <scope>NUCLEOTIDE SEQUENCE</scope>
</reference>
<dbReference type="EMBL" id="CAJNNV010029902">
    <property type="protein sequence ID" value="CAE8630528.1"/>
    <property type="molecule type" value="Genomic_DNA"/>
</dbReference>
<organism evidence="7 8">
    <name type="scientific">Polarella glacialis</name>
    <name type="common">Dinoflagellate</name>
    <dbReference type="NCBI Taxonomy" id="89957"/>
    <lineage>
        <taxon>Eukaryota</taxon>
        <taxon>Sar</taxon>
        <taxon>Alveolata</taxon>
        <taxon>Dinophyceae</taxon>
        <taxon>Suessiales</taxon>
        <taxon>Suessiaceae</taxon>
        <taxon>Polarella</taxon>
    </lineage>
</organism>
<dbReference type="OrthoDB" id="442656at2759"/>
<dbReference type="SUPFAM" id="SSF144232">
    <property type="entry name" value="HIT/MYND zinc finger-like"/>
    <property type="match status" value="1"/>
</dbReference>
<feature type="domain" description="MYND-type" evidence="6">
    <location>
        <begin position="81"/>
        <end position="108"/>
    </location>
</feature>
<name>A0A813GYZ3_POLGL</name>
<proteinExistence type="predicted"/>
<dbReference type="Pfam" id="PF01753">
    <property type="entry name" value="zf-MYND"/>
    <property type="match status" value="1"/>
</dbReference>
<evidence type="ECO:0000259" key="6">
    <source>
        <dbReference type="PROSITE" id="PS50865"/>
    </source>
</evidence>
<gene>
    <name evidence="7" type="ORF">PGLA1383_LOCUS46824</name>
</gene>
<feature type="region of interest" description="Disordered" evidence="5">
    <location>
        <begin position="342"/>
        <end position="417"/>
    </location>
</feature>
<accession>A0A813GYZ3</accession>
<dbReference type="InterPro" id="IPR002893">
    <property type="entry name" value="Znf_MYND"/>
</dbReference>
<comment type="caution">
    <text evidence="7">The sequence shown here is derived from an EMBL/GenBank/DDBJ whole genome shotgun (WGS) entry which is preliminary data.</text>
</comment>
<keyword evidence="2 4" id="KW-0863">Zinc-finger</keyword>
<dbReference type="Gene3D" id="6.10.140.2220">
    <property type="match status" value="1"/>
</dbReference>
<dbReference type="AlphaFoldDB" id="A0A813GYZ3"/>